<proteinExistence type="predicted"/>
<sequence length="323" mass="35961">WTSEEEEEEEEEERRGLRRGVEQIVEDLEELVEGVRPKLRHLLSESTLKVAKFTAPKRVVPPSVDTSLYSVRVVSDKEKIQLGDPLKIEITVPKSTLKSRDWIGVYPLGDNPSSDVTTRRSNGRWTFIDGSHTTSPSSASTTPPTLSPSLTLGSTQFTPIPGNDKLIRATLTLEGDRVPWKVGVWECRYHFDEGYGVVSVSDAIEVGVEEFEWMSGDGEKERVTERLVEGLGRCFGRPITPSEDLWEASGAGIVGDAATVRKAREKMSKRVVYFVKVVFGIEFSERVVEFVRTGERFGERIYEAREVLTPTAAGVAGEGKKDV</sequence>
<dbReference type="Proteomes" id="UP001212841">
    <property type="component" value="Unassembled WGS sequence"/>
</dbReference>
<reference evidence="1" key="1">
    <citation type="submission" date="2020-05" db="EMBL/GenBank/DDBJ databases">
        <title>Phylogenomic resolution of chytrid fungi.</title>
        <authorList>
            <person name="Stajich J.E."/>
            <person name="Amses K."/>
            <person name="Simmons R."/>
            <person name="Seto K."/>
            <person name="Myers J."/>
            <person name="Bonds A."/>
            <person name="Quandt C.A."/>
            <person name="Barry K."/>
            <person name="Liu P."/>
            <person name="Grigoriev I."/>
            <person name="Longcore J.E."/>
            <person name="James T.Y."/>
        </authorList>
    </citation>
    <scope>NUCLEOTIDE SEQUENCE</scope>
    <source>
        <strain evidence="1">JEL0318</strain>
    </source>
</reference>
<feature type="non-terminal residue" evidence="1">
    <location>
        <position position="1"/>
    </location>
</feature>
<accession>A0AAD5SE04</accession>
<gene>
    <name evidence="1" type="primary">CHO2_2</name>
    <name evidence="1" type="ORF">HK097_008015</name>
</gene>
<evidence type="ECO:0000313" key="2">
    <source>
        <dbReference type="Proteomes" id="UP001212841"/>
    </source>
</evidence>
<comment type="caution">
    <text evidence="1">The sequence shown here is derived from an EMBL/GenBank/DDBJ whole genome shotgun (WGS) entry which is preliminary data.</text>
</comment>
<dbReference type="AlphaFoldDB" id="A0AAD5SE04"/>
<dbReference type="GO" id="GO:0006656">
    <property type="term" value="P:phosphatidylcholine biosynthetic process"/>
    <property type="evidence" value="ECO:0007669"/>
    <property type="project" value="TreeGrafter"/>
</dbReference>
<organism evidence="1 2">
    <name type="scientific">Rhizophlyctis rosea</name>
    <dbReference type="NCBI Taxonomy" id="64517"/>
    <lineage>
        <taxon>Eukaryota</taxon>
        <taxon>Fungi</taxon>
        <taxon>Fungi incertae sedis</taxon>
        <taxon>Chytridiomycota</taxon>
        <taxon>Chytridiomycota incertae sedis</taxon>
        <taxon>Chytridiomycetes</taxon>
        <taxon>Rhizophlyctidales</taxon>
        <taxon>Rhizophlyctidaceae</taxon>
        <taxon>Rhizophlyctis</taxon>
    </lineage>
</organism>
<evidence type="ECO:0000313" key="1">
    <source>
        <dbReference type="EMBL" id="KAJ3051005.1"/>
    </source>
</evidence>
<dbReference type="PANTHER" id="PTHR32138">
    <property type="entry name" value="PHOSPHATIDYLETHANOLAMINE N-METHYLTRANSFERASE"/>
    <property type="match status" value="1"/>
</dbReference>
<keyword evidence="2" id="KW-1185">Reference proteome</keyword>
<protein>
    <submittedName>
        <fullName evidence="1">Phosphatidylethanolamine N-methyltransferase</fullName>
    </submittedName>
</protein>
<dbReference type="GO" id="GO:0004608">
    <property type="term" value="F:phosphatidylethanolamine N-methyltransferase activity"/>
    <property type="evidence" value="ECO:0007669"/>
    <property type="project" value="TreeGrafter"/>
</dbReference>
<dbReference type="PANTHER" id="PTHR32138:SF0">
    <property type="entry name" value="PHOSPHATIDYLETHANOLAMINE N-METHYLTRANSFERASE"/>
    <property type="match status" value="1"/>
</dbReference>
<name>A0AAD5SE04_9FUNG</name>
<dbReference type="EMBL" id="JADGJD010000447">
    <property type="protein sequence ID" value="KAJ3051005.1"/>
    <property type="molecule type" value="Genomic_DNA"/>
</dbReference>